<keyword evidence="2" id="KW-1133">Transmembrane helix</keyword>
<dbReference type="SUPFAM" id="SSF53649">
    <property type="entry name" value="Alkaline phosphatase-like"/>
    <property type="match status" value="1"/>
</dbReference>
<dbReference type="AlphaFoldDB" id="A0A9P5SPN5"/>
<dbReference type="InterPro" id="IPR017850">
    <property type="entry name" value="Alkaline_phosphatase_core_sf"/>
</dbReference>
<dbReference type="Pfam" id="PF02995">
    <property type="entry name" value="DUF229"/>
    <property type="match status" value="2"/>
</dbReference>
<feature type="compositionally biased region" description="Basic and acidic residues" evidence="1">
    <location>
        <begin position="15"/>
        <end position="29"/>
    </location>
</feature>
<dbReference type="Proteomes" id="UP000696485">
    <property type="component" value="Unassembled WGS sequence"/>
</dbReference>
<evidence type="ECO:0000313" key="4">
    <source>
        <dbReference type="Proteomes" id="UP000696485"/>
    </source>
</evidence>
<reference evidence="3" key="1">
    <citation type="journal article" date="2020" name="Fungal Divers.">
        <title>Resolving the Mortierellaceae phylogeny through synthesis of multi-gene phylogenetics and phylogenomics.</title>
        <authorList>
            <person name="Vandepol N."/>
            <person name="Liber J."/>
            <person name="Desiro A."/>
            <person name="Na H."/>
            <person name="Kennedy M."/>
            <person name="Barry K."/>
            <person name="Grigoriev I.V."/>
            <person name="Miller A.N."/>
            <person name="O'Donnell K."/>
            <person name="Stajich J.E."/>
            <person name="Bonito G."/>
        </authorList>
    </citation>
    <scope>NUCLEOTIDE SEQUENCE</scope>
    <source>
        <strain evidence="3">NVP1</strain>
    </source>
</reference>
<keyword evidence="2" id="KW-0472">Membrane</keyword>
<dbReference type="PANTHER" id="PTHR10974">
    <property type="entry name" value="FI08016P-RELATED"/>
    <property type="match status" value="1"/>
</dbReference>
<dbReference type="Gene3D" id="3.40.720.10">
    <property type="entry name" value="Alkaline Phosphatase, subunit A"/>
    <property type="match status" value="1"/>
</dbReference>
<evidence type="ECO:0000256" key="1">
    <source>
        <dbReference type="SAM" id="MobiDB-lite"/>
    </source>
</evidence>
<evidence type="ECO:0000313" key="3">
    <source>
        <dbReference type="EMBL" id="KAF9333406.1"/>
    </source>
</evidence>
<accession>A0A9P5SPN5</accession>
<feature type="transmembrane region" description="Helical" evidence="2">
    <location>
        <begin position="119"/>
        <end position="142"/>
    </location>
</feature>
<evidence type="ECO:0000256" key="2">
    <source>
        <dbReference type="SAM" id="Phobius"/>
    </source>
</evidence>
<keyword evidence="4" id="KW-1185">Reference proteome</keyword>
<proteinExistence type="predicted"/>
<feature type="region of interest" description="Disordered" evidence="1">
    <location>
        <begin position="1"/>
        <end position="115"/>
    </location>
</feature>
<comment type="caution">
    <text evidence="3">The sequence shown here is derived from an EMBL/GenBank/DDBJ whole genome shotgun (WGS) entry which is preliminary data.</text>
</comment>
<sequence>MSASVNPWGYSSVGDHQRQEQDQEQESFHHGQAFPLQNQVRFHDNDDSDNNSDEEEHKSDFRINFQQDNRVDPLDTDDEDEDEDDNEGRDMDDYTPLAAGTKRPYNTSAKGKPRSPCRILATVMGSAAVVAMAFALLSLLHLNNNKSLDPPPSPTTPQANETGPARLLNPPAGVSIDDFKLADFKAPAWDWDINDFLPIDITNGPKFTSIKWKNGEQYLMVNCPQPYQYHFRSFKKNELREHASVSHSDDDLLHLGEEPYVFVMCPPGQNNANVVFREFDMPDDPTIQHPPHVAGTAQAPQPLVEDVVMLLIDAISRAKFKIVMKTVMEVLNTVNTTGGHRIYDFEHYNVLGQNSPPNKAFIYSGQSVENMNHGPKHWLWDVYEEQGFRTAHTDGECGGEEGVHDYVSGAISSEYSHIYGRVPAQYQMNQVSWCQNHDMHLEAKVWGQSCTLPPKVRYDVDLMGGMRYNTPYCAGEKAIHEHIMENMEGWLASNKGNKRFATYSFMDSHSPDHHHISFDRKLAKFVQDLLIGQEGVPPLLNPNSALVIMADHGLHYGRETYTFPGFIHHKIPPLFVALPKPLLEQRPEFNAALELNQNRILSHMDLHQTFLHLAYGDQPVPEGQTYIDYMTKFIADGTFRRQFHDKSPNMTSQAQIFGRSLLLPIEDTRSCSTGGIPHDFCAFQPFLDLDPSKPIDATFLRQALLLFAKRMNELTVIHKVDDVCLQSSLTLQPLDTAPSETGSFEDIGTADLVMESAYASASPATQPGVENKGRVFYFMARDRARPRRKYSVTMKEADMVLGLTDSMTIQQMSAYAAEWYPCAQRITHAGKAIGRWRDVVKHFCTC</sequence>
<protein>
    <submittedName>
        <fullName evidence="3">Uncharacterized protein</fullName>
    </submittedName>
</protein>
<dbReference type="EMBL" id="JAAAUY010000204">
    <property type="protein sequence ID" value="KAF9333406.1"/>
    <property type="molecule type" value="Genomic_DNA"/>
</dbReference>
<feature type="compositionally biased region" description="Acidic residues" evidence="1">
    <location>
        <begin position="74"/>
        <end position="87"/>
    </location>
</feature>
<gene>
    <name evidence="3" type="ORF">BG006_003677</name>
</gene>
<dbReference type="InterPro" id="IPR004245">
    <property type="entry name" value="DUF229"/>
</dbReference>
<keyword evidence="2" id="KW-0812">Transmembrane</keyword>
<name>A0A9P5SPN5_9FUNG</name>
<feature type="region of interest" description="Disordered" evidence="1">
    <location>
        <begin position="147"/>
        <end position="169"/>
    </location>
</feature>
<dbReference type="GO" id="GO:0005615">
    <property type="term" value="C:extracellular space"/>
    <property type="evidence" value="ECO:0007669"/>
    <property type="project" value="TreeGrafter"/>
</dbReference>
<organism evidence="3 4">
    <name type="scientific">Podila minutissima</name>
    <dbReference type="NCBI Taxonomy" id="64525"/>
    <lineage>
        <taxon>Eukaryota</taxon>
        <taxon>Fungi</taxon>
        <taxon>Fungi incertae sedis</taxon>
        <taxon>Mucoromycota</taxon>
        <taxon>Mortierellomycotina</taxon>
        <taxon>Mortierellomycetes</taxon>
        <taxon>Mortierellales</taxon>
        <taxon>Mortierellaceae</taxon>
        <taxon>Podila</taxon>
    </lineage>
</organism>
<dbReference type="PANTHER" id="PTHR10974:SF1">
    <property type="entry name" value="FI08016P-RELATED"/>
    <property type="match status" value="1"/>
</dbReference>